<comment type="caution">
    <text evidence="1">The sequence shown here is derived from an EMBL/GenBank/DDBJ whole genome shotgun (WGS) entry which is preliminary data.</text>
</comment>
<name>A0ABY2J1W1_9MICO</name>
<dbReference type="EMBL" id="SOGQ01000059">
    <property type="protein sequence ID" value="TFC97708.1"/>
    <property type="molecule type" value="Genomic_DNA"/>
</dbReference>
<reference evidence="1 2" key="1">
    <citation type="submission" date="2019-03" db="EMBL/GenBank/DDBJ databases">
        <title>Genomics of glacier-inhabiting Cryobacterium strains.</title>
        <authorList>
            <person name="Liu Q."/>
            <person name="Xin Y.-H."/>
        </authorList>
    </citation>
    <scope>NUCLEOTIDE SEQUENCE [LARGE SCALE GENOMIC DNA]</scope>
    <source>
        <strain evidence="1 2">TMT1-23-1</strain>
    </source>
</reference>
<dbReference type="Proteomes" id="UP000297853">
    <property type="component" value="Unassembled WGS sequence"/>
</dbReference>
<protein>
    <submittedName>
        <fullName evidence="1">Uncharacterized protein</fullName>
    </submittedName>
</protein>
<organism evidence="1 2">
    <name type="scientific">Cryobacterium sinapicolor</name>
    <dbReference type="NCBI Taxonomy" id="1259236"/>
    <lineage>
        <taxon>Bacteria</taxon>
        <taxon>Bacillati</taxon>
        <taxon>Actinomycetota</taxon>
        <taxon>Actinomycetes</taxon>
        <taxon>Micrococcales</taxon>
        <taxon>Microbacteriaceae</taxon>
        <taxon>Cryobacterium</taxon>
    </lineage>
</organism>
<accession>A0ABY2J1W1</accession>
<proteinExistence type="predicted"/>
<evidence type="ECO:0000313" key="1">
    <source>
        <dbReference type="EMBL" id="TFC97708.1"/>
    </source>
</evidence>
<keyword evidence="2" id="KW-1185">Reference proteome</keyword>
<dbReference type="RefSeq" id="WP_134431379.1">
    <property type="nucleotide sequence ID" value="NZ_SOGQ01000059.1"/>
</dbReference>
<gene>
    <name evidence="1" type="ORF">E3T28_11840</name>
</gene>
<evidence type="ECO:0000313" key="2">
    <source>
        <dbReference type="Proteomes" id="UP000297853"/>
    </source>
</evidence>
<sequence length="81" mass="8377">MIPLLMPLVMLQKRQAGANMKLLPEASGPTFGVVGDEAQAPFRIAVVGESTAVGCGVATHDEGFAPALAQELAFSLDRPVA</sequence>